<organism evidence="2">
    <name type="scientific">Pseudo-nitzschia australis</name>
    <dbReference type="NCBI Taxonomy" id="44445"/>
    <lineage>
        <taxon>Eukaryota</taxon>
        <taxon>Sar</taxon>
        <taxon>Stramenopiles</taxon>
        <taxon>Ochrophyta</taxon>
        <taxon>Bacillariophyta</taxon>
        <taxon>Bacillariophyceae</taxon>
        <taxon>Bacillariophycidae</taxon>
        <taxon>Bacillariales</taxon>
        <taxon>Bacillariaceae</taxon>
        <taxon>Pseudo-nitzschia</taxon>
    </lineage>
</organism>
<evidence type="ECO:0000256" key="1">
    <source>
        <dbReference type="SAM" id="MobiDB-lite"/>
    </source>
</evidence>
<sequence length="692" mass="76949">MQQKQQASNSTATATATVTPTSIAPSMAMAPDEANDENPAKTVRVAALLYPTGLIGGYRNQVMRFTGLMKLVVGDGNENSNAFDQLLAPPWSTRYHPKTMPGINSAVTNWPIPFDELFDVRHWNSFHRKNRTPLPLLVDYIATEDDGDDLREDNDRDGDRDHDGDRDGGGARSCWNAKNDDNIISASAIQNNGAYNTTFHDSFLPLLTQRMLFDVDNGHPQQQKRPNFVLEPLQSSVVEYLVGDSIARRVFRLDFRGLVEKCTRPFAIGGGKNAGVLWNTYMGMQKRSPRVLPNNEYDGIDNGIDNGNASVAITDNKNDDNDNNNDDNDHDVAYRDTKLMKRVFEALIPAKPWRTLANMCTNHHLTPINEVQRTHTTTTKDSHSGRGYITLHSRVEPTFLLHHKCARAMERNLTRIIEMVETLTMDYNANMNANSTNEHEQGTTVNPPSPSQLGANYVSPIPDRLRSRARRPLEGIFIAVGRGEGLLEDKADSSEIEKENWNILNRKSVSYDQDGNQLFASSLLARQAARTQIQSVDGDGNNDAVGADTITNSSEKTTSSSTTTNIPIFECGDAWIEHAFYNSEELQRKLFSSPEDGPFRDRYYAAAGDTGTSMLPLPKNYYGDVLPAVMNFWLAVRSDVFVGVKGSSWSNDVWSTRYFLGKGDGNFEYTKDQGIVAIGNNGLPPPHKNCKG</sequence>
<feature type="region of interest" description="Disordered" evidence="1">
    <location>
        <begin position="147"/>
        <end position="173"/>
    </location>
</feature>
<proteinExistence type="predicted"/>
<feature type="compositionally biased region" description="Low complexity" evidence="1">
    <location>
        <begin position="536"/>
        <end position="563"/>
    </location>
</feature>
<feature type="region of interest" description="Disordered" evidence="1">
    <location>
        <begin position="1"/>
        <end position="20"/>
    </location>
</feature>
<evidence type="ECO:0000313" key="2">
    <source>
        <dbReference type="EMBL" id="CAE0723725.1"/>
    </source>
</evidence>
<feature type="compositionally biased region" description="Low complexity" evidence="1">
    <location>
        <begin position="7"/>
        <end position="20"/>
    </location>
</feature>
<feature type="region of interest" description="Disordered" evidence="1">
    <location>
        <begin position="432"/>
        <end position="454"/>
    </location>
</feature>
<name>A0A7S4ENA1_9STRA</name>
<protein>
    <submittedName>
        <fullName evidence="2">Uncharacterized protein</fullName>
    </submittedName>
</protein>
<gene>
    <name evidence="2" type="ORF">PAUS00366_LOCUS16481</name>
</gene>
<feature type="region of interest" description="Disordered" evidence="1">
    <location>
        <begin position="535"/>
        <end position="563"/>
    </location>
</feature>
<dbReference type="AlphaFoldDB" id="A0A7S4ENA1"/>
<dbReference type="EMBL" id="HBIX01023769">
    <property type="protein sequence ID" value="CAE0723725.1"/>
    <property type="molecule type" value="Transcribed_RNA"/>
</dbReference>
<reference evidence="2" key="1">
    <citation type="submission" date="2021-01" db="EMBL/GenBank/DDBJ databases">
        <authorList>
            <person name="Corre E."/>
            <person name="Pelletier E."/>
            <person name="Niang G."/>
            <person name="Scheremetjew M."/>
            <person name="Finn R."/>
            <person name="Kale V."/>
            <person name="Holt S."/>
            <person name="Cochrane G."/>
            <person name="Meng A."/>
            <person name="Brown T."/>
            <person name="Cohen L."/>
        </authorList>
    </citation>
    <scope>NUCLEOTIDE SEQUENCE</scope>
    <source>
        <strain evidence="2">10249 10 AB</strain>
    </source>
</reference>
<accession>A0A7S4ENA1</accession>
<feature type="region of interest" description="Disordered" evidence="1">
    <location>
        <begin position="308"/>
        <end position="330"/>
    </location>
</feature>
<feature type="compositionally biased region" description="Basic and acidic residues" evidence="1">
    <location>
        <begin position="153"/>
        <end position="169"/>
    </location>
</feature>